<reference evidence="1 2" key="1">
    <citation type="submission" date="2019-07" db="EMBL/GenBank/DDBJ databases">
        <authorList>
            <person name="Brisse S."/>
            <person name="Rodrigues C."/>
            <person name="Thorpe H."/>
        </authorList>
    </citation>
    <scope>NUCLEOTIDE SEQUENCE [LARGE SCALE GENOMIC DNA]</scope>
    <source>
        <strain evidence="1">SB6411</strain>
    </source>
</reference>
<dbReference type="RefSeq" id="WP_142981671.1">
    <property type="nucleotide sequence ID" value="NZ_CABGGS010000012.1"/>
</dbReference>
<keyword evidence="2" id="KW-1185">Reference proteome</keyword>
<gene>
    <name evidence="1" type="ORF">SB6411_01000</name>
</gene>
<evidence type="ECO:0000313" key="2">
    <source>
        <dbReference type="Proteomes" id="UP000317652"/>
    </source>
</evidence>
<evidence type="ECO:0008006" key="3">
    <source>
        <dbReference type="Google" id="ProtNLM"/>
    </source>
</evidence>
<dbReference type="EMBL" id="CABGGS010000012">
    <property type="protein sequence ID" value="VUS46503.1"/>
    <property type="molecule type" value="Genomic_DNA"/>
</dbReference>
<dbReference type="Proteomes" id="UP000317652">
    <property type="component" value="Unassembled WGS sequence"/>
</dbReference>
<name>A0ABY6VC05_9ENTR</name>
<protein>
    <recommendedName>
        <fullName evidence="3">Leucine-rich repeat protein</fullName>
    </recommendedName>
</protein>
<accession>A0ABY6VC05</accession>
<sequence length="251" mass="28374">MHNKKSQYKHQSSFWMYLKSHGCCRIKCGKFTDVYGDISFNTEAGRRLRIPASVNFHGQVRITQTNKLSPNITFFNEFHVLPLAIGTIDTHKTPHLRIPESTRFMSGVFLNTFHGRWPESIHTIKGHFFWTYSYIRKLPEVFSVHGDMNLSGSEIKQLPKELTVSGDAIMPGIQTRRLPDRMNLSQSLRLSFSTLEALPARLRIPGDLSIKNTRISQLPDGLCVGRNLNIAGTSISLIPEKGFIGGEISCD</sequence>
<proteinExistence type="predicted"/>
<organism evidence="1 2">
    <name type="scientific">Klebsiella spallanzanii</name>
    <dbReference type="NCBI Taxonomy" id="2587528"/>
    <lineage>
        <taxon>Bacteria</taxon>
        <taxon>Pseudomonadati</taxon>
        <taxon>Pseudomonadota</taxon>
        <taxon>Gammaproteobacteria</taxon>
        <taxon>Enterobacterales</taxon>
        <taxon>Enterobacteriaceae</taxon>
        <taxon>Klebsiella/Raoultella group</taxon>
        <taxon>Klebsiella</taxon>
    </lineage>
</organism>
<comment type="caution">
    <text evidence="1">The sequence shown here is derived from an EMBL/GenBank/DDBJ whole genome shotgun (WGS) entry which is preliminary data.</text>
</comment>
<evidence type="ECO:0000313" key="1">
    <source>
        <dbReference type="EMBL" id="VUS46503.1"/>
    </source>
</evidence>